<sequence>MEQSYVFFNGEIVEEEKVSISIRSKVVNYGLGVFEGIRAYWNEEEGQLYGFKLVEHYKRFLQSAKVVNLKIPYTAEELSDITIELLRKNGYKQTTYIRPLAFKNEKNVGVSIDDNNEHDAVAIYLQPMGKYIDKEAFRVKVSSWVRIADNMLPPRTKATAGYLNSALASYEATRNGYDEAVLLNRNGFVCEGPGENIFIYKKGKLMTPPASDDILEGITRDLVFEIAKDELGIECIEKSLARTELYNADEVFFSGTAMEVAPVVEVDDIKVGDGKPGEVCTRLKDIFYDITHGKNEKYKDALRPVY</sequence>
<evidence type="ECO:0000256" key="1">
    <source>
        <dbReference type="ARBA" id="ARBA00001933"/>
    </source>
</evidence>
<evidence type="ECO:0000256" key="2">
    <source>
        <dbReference type="ARBA" id="ARBA00009320"/>
    </source>
</evidence>
<evidence type="ECO:0000313" key="6">
    <source>
        <dbReference type="EMBL" id="MBU5669731.1"/>
    </source>
</evidence>
<dbReference type="InterPro" id="IPR005785">
    <property type="entry name" value="B_amino_transI"/>
</dbReference>
<evidence type="ECO:0000256" key="5">
    <source>
        <dbReference type="RuleBase" id="RU364094"/>
    </source>
</evidence>
<keyword evidence="5" id="KW-0100">Branched-chain amino acid biosynthesis</keyword>
<evidence type="ECO:0000256" key="3">
    <source>
        <dbReference type="ARBA" id="ARBA00022576"/>
    </source>
</evidence>
<keyword evidence="3 5" id="KW-0032">Aminotransferase</keyword>
<name>A0ABS6FIC4_9FIRM</name>
<organism evidence="6 7">
    <name type="scientific">Peptoniphilus ovalis</name>
    <dbReference type="NCBI Taxonomy" id="2841503"/>
    <lineage>
        <taxon>Bacteria</taxon>
        <taxon>Bacillati</taxon>
        <taxon>Bacillota</taxon>
        <taxon>Tissierellia</taxon>
        <taxon>Tissierellales</taxon>
        <taxon>Peptoniphilaceae</taxon>
        <taxon>Peptoniphilus</taxon>
    </lineage>
</organism>
<dbReference type="EMBL" id="JAHLQO010000005">
    <property type="protein sequence ID" value="MBU5669731.1"/>
    <property type="molecule type" value="Genomic_DNA"/>
</dbReference>
<dbReference type="CDD" id="cd00449">
    <property type="entry name" value="PLPDE_IV"/>
    <property type="match status" value="1"/>
</dbReference>
<accession>A0ABS6FIC4</accession>
<proteinExistence type="inferred from homology"/>
<comment type="pathway">
    <text evidence="5">Amino-acid biosynthesis; L-leucine biosynthesis; L-leucine from 3-methyl-2-oxobutanoate: step 4/4.</text>
</comment>
<dbReference type="InterPro" id="IPR050571">
    <property type="entry name" value="Class-IV_PLP-Dep_Aminotrnsfr"/>
</dbReference>
<reference evidence="6 7" key="1">
    <citation type="submission" date="2021-06" db="EMBL/GenBank/DDBJ databases">
        <authorList>
            <person name="Sun Q."/>
            <person name="Li D."/>
        </authorList>
    </citation>
    <scope>NUCLEOTIDE SEQUENCE [LARGE SCALE GENOMIC DNA]</scope>
    <source>
        <strain evidence="6 7">MSJ-1</strain>
    </source>
</reference>
<keyword evidence="5" id="KW-0028">Amino-acid biosynthesis</keyword>
<dbReference type="NCBIfam" id="NF005146">
    <property type="entry name" value="PRK06606.1"/>
    <property type="match status" value="1"/>
</dbReference>
<dbReference type="PANTHER" id="PTHR42743:SF4">
    <property type="entry name" value="BRANCHED-CHAIN-AMINO-ACID AMINOTRANSFERASE-RELATED"/>
    <property type="match status" value="1"/>
</dbReference>
<comment type="catalytic activity">
    <reaction evidence="5">
        <text>L-leucine + 2-oxoglutarate = 4-methyl-2-oxopentanoate + L-glutamate</text>
        <dbReference type="Rhea" id="RHEA:18321"/>
        <dbReference type="ChEBI" id="CHEBI:16810"/>
        <dbReference type="ChEBI" id="CHEBI:17865"/>
        <dbReference type="ChEBI" id="CHEBI:29985"/>
        <dbReference type="ChEBI" id="CHEBI:57427"/>
        <dbReference type="EC" id="2.6.1.42"/>
    </reaction>
</comment>
<protein>
    <recommendedName>
        <fullName evidence="5">Branched-chain-amino-acid aminotransferase</fullName>
        <shortName evidence="5">BCAT</shortName>
        <ecNumber evidence="5">2.6.1.42</ecNumber>
    </recommendedName>
</protein>
<evidence type="ECO:0000256" key="4">
    <source>
        <dbReference type="ARBA" id="ARBA00022679"/>
    </source>
</evidence>
<comment type="pathway">
    <text evidence="5">Amino-acid biosynthesis; L-valine biosynthesis; L-valine from pyruvate: step 4/4.</text>
</comment>
<comment type="pathway">
    <text evidence="5">Amino-acid biosynthesis; L-isoleucine biosynthesis; L-isoleucine from 2-oxobutanoate: step 4/4.</text>
</comment>
<dbReference type="GO" id="GO:0004084">
    <property type="term" value="F:branched-chain-amino-acid transaminase activity"/>
    <property type="evidence" value="ECO:0007669"/>
    <property type="project" value="UniProtKB-EC"/>
</dbReference>
<dbReference type="Pfam" id="PF01063">
    <property type="entry name" value="Aminotran_4"/>
    <property type="match status" value="1"/>
</dbReference>
<dbReference type="EC" id="2.6.1.42" evidence="5"/>
<dbReference type="Proteomes" id="UP000783742">
    <property type="component" value="Unassembled WGS sequence"/>
</dbReference>
<keyword evidence="5" id="KW-0663">Pyridoxal phosphate</keyword>
<comment type="catalytic activity">
    <reaction evidence="5">
        <text>L-isoleucine + 2-oxoglutarate = (S)-3-methyl-2-oxopentanoate + L-glutamate</text>
        <dbReference type="Rhea" id="RHEA:24801"/>
        <dbReference type="ChEBI" id="CHEBI:16810"/>
        <dbReference type="ChEBI" id="CHEBI:29985"/>
        <dbReference type="ChEBI" id="CHEBI:35146"/>
        <dbReference type="ChEBI" id="CHEBI:58045"/>
        <dbReference type="EC" id="2.6.1.42"/>
    </reaction>
</comment>
<gene>
    <name evidence="5" type="primary">ilvE</name>
    <name evidence="6" type="ORF">KQI68_07775</name>
</gene>
<dbReference type="RefSeq" id="WP_216549571.1">
    <property type="nucleotide sequence ID" value="NZ_JAHLQO010000005.1"/>
</dbReference>
<dbReference type="NCBIfam" id="TIGR01122">
    <property type="entry name" value="ilvE_I"/>
    <property type="match status" value="1"/>
</dbReference>
<keyword evidence="4 5" id="KW-0808">Transferase</keyword>
<comment type="similarity">
    <text evidence="2 5">Belongs to the class-IV pyridoxal-phosphate-dependent aminotransferase family.</text>
</comment>
<evidence type="ECO:0000313" key="7">
    <source>
        <dbReference type="Proteomes" id="UP000783742"/>
    </source>
</evidence>
<dbReference type="InterPro" id="IPR001544">
    <property type="entry name" value="Aminotrans_IV"/>
</dbReference>
<comment type="cofactor">
    <cofactor evidence="1 5">
        <name>pyridoxal 5'-phosphate</name>
        <dbReference type="ChEBI" id="CHEBI:597326"/>
    </cofactor>
</comment>
<comment type="caution">
    <text evidence="6">The sequence shown here is derived from an EMBL/GenBank/DDBJ whole genome shotgun (WGS) entry which is preliminary data.</text>
</comment>
<keyword evidence="7" id="KW-1185">Reference proteome</keyword>
<dbReference type="PANTHER" id="PTHR42743">
    <property type="entry name" value="AMINO-ACID AMINOTRANSFERASE"/>
    <property type="match status" value="1"/>
</dbReference>
<comment type="catalytic activity">
    <reaction evidence="5">
        <text>L-valine + 2-oxoglutarate = 3-methyl-2-oxobutanoate + L-glutamate</text>
        <dbReference type="Rhea" id="RHEA:24813"/>
        <dbReference type="ChEBI" id="CHEBI:11851"/>
        <dbReference type="ChEBI" id="CHEBI:16810"/>
        <dbReference type="ChEBI" id="CHEBI:29985"/>
        <dbReference type="ChEBI" id="CHEBI:57762"/>
        <dbReference type="EC" id="2.6.1.42"/>
    </reaction>
</comment>
<comment type="function">
    <text evidence="5">Acts on leucine, isoleucine and valine.</text>
</comment>